<proteinExistence type="inferred from homology"/>
<dbReference type="PANTHER" id="PTHR43104">
    <property type="entry name" value="L-2-HYDROXYGLUTARATE DEHYDROGENASE, MITOCHONDRIAL"/>
    <property type="match status" value="1"/>
</dbReference>
<protein>
    <submittedName>
        <fullName evidence="7">L-2-hydroxyglutarate oxidase LhgO</fullName>
    </submittedName>
</protein>
<dbReference type="EMBL" id="FRBW01000002">
    <property type="protein sequence ID" value="SHM03263.1"/>
    <property type="molecule type" value="Genomic_DNA"/>
</dbReference>
<dbReference type="Gene3D" id="3.30.9.10">
    <property type="entry name" value="D-Amino Acid Oxidase, subunit A, domain 2"/>
    <property type="match status" value="1"/>
</dbReference>
<dbReference type="InterPro" id="IPR036188">
    <property type="entry name" value="FAD/NAD-bd_sf"/>
</dbReference>
<dbReference type="AlphaFoldDB" id="A0A1M7FH07"/>
<feature type="domain" description="FAD dependent oxidoreductase" evidence="6">
    <location>
        <begin position="9"/>
        <end position="365"/>
    </location>
</feature>
<evidence type="ECO:0000259" key="6">
    <source>
        <dbReference type="Pfam" id="PF01266"/>
    </source>
</evidence>
<evidence type="ECO:0000256" key="1">
    <source>
        <dbReference type="ARBA" id="ARBA00001974"/>
    </source>
</evidence>
<keyword evidence="2" id="KW-0285">Flavoprotein</keyword>
<dbReference type="SUPFAM" id="SSF51905">
    <property type="entry name" value="FAD/NAD(P)-binding domain"/>
    <property type="match status" value="1"/>
</dbReference>
<gene>
    <name evidence="7" type="ORF">SAMN05444272_1609</name>
</gene>
<keyword evidence="3" id="KW-0274">FAD</keyword>
<evidence type="ECO:0000313" key="8">
    <source>
        <dbReference type="Proteomes" id="UP000186002"/>
    </source>
</evidence>
<dbReference type="Pfam" id="PF01266">
    <property type="entry name" value="DAO"/>
    <property type="match status" value="1"/>
</dbReference>
<reference evidence="7 8" key="1">
    <citation type="submission" date="2016-11" db="EMBL/GenBank/DDBJ databases">
        <authorList>
            <person name="Jaros S."/>
            <person name="Januszkiewicz K."/>
            <person name="Wedrychowicz H."/>
        </authorList>
    </citation>
    <scope>NUCLEOTIDE SEQUENCE [LARGE SCALE GENOMIC DNA]</scope>
    <source>
        <strain evidence="7 8">DSM 22153</strain>
    </source>
</reference>
<keyword evidence="4" id="KW-0560">Oxidoreductase</keyword>
<dbReference type="PANTHER" id="PTHR43104:SF4">
    <property type="entry name" value="L-2-HYDROXYGLUTARATE DEHYDROGENASE, MITOCHONDRIAL"/>
    <property type="match status" value="1"/>
</dbReference>
<evidence type="ECO:0000256" key="2">
    <source>
        <dbReference type="ARBA" id="ARBA00022630"/>
    </source>
</evidence>
<evidence type="ECO:0000256" key="4">
    <source>
        <dbReference type="ARBA" id="ARBA00023002"/>
    </source>
</evidence>
<comment type="similarity">
    <text evidence="5">Belongs to the L2HGDH family.</text>
</comment>
<name>A0A1M7FH07_9HYPH</name>
<dbReference type="InterPro" id="IPR006076">
    <property type="entry name" value="FAD-dep_OxRdtase"/>
</dbReference>
<sequence length="369" mass="38984">MGVFDVETLVIGAGAVGLATARALSMSGREVMVLERHDLIGSETSARNSEVIHAGIYYPKDSLKARTCVEGKEQLYRFCAEHGVAHERIGKLIVASDKGQVAELESIRAKAAANGVEDLKVLSRADVASLEPELNSEGALLSPSTGIIDSHGYMLALQGELEALGGQVVLNTDVVALAVLPGGGFAVTVAAEGEGGEPYVLTCRELILSAGHDAPRLGAELSGAKAPKSYLAKGSYFKLAGRAPFSQLVYPVPEPGGLGVHLTFDLQHQARFGPDVEWVDHVDYRVDPARGEKFYAAIRRYWPGLPDNSLVPDYSGIRPKISGPGEAAADFHVDNFSNHGIAGFVALYGIESPGLTASLSLAQTVLARL</sequence>
<dbReference type="Gene3D" id="3.50.50.60">
    <property type="entry name" value="FAD/NAD(P)-binding domain"/>
    <property type="match status" value="1"/>
</dbReference>
<accession>A0A1M7FH07</accession>
<dbReference type="GO" id="GO:0047545">
    <property type="term" value="F:(S)-2-hydroxyglutarate dehydrogenase activity"/>
    <property type="evidence" value="ECO:0007669"/>
    <property type="project" value="TreeGrafter"/>
</dbReference>
<evidence type="ECO:0000313" key="7">
    <source>
        <dbReference type="EMBL" id="SHM03263.1"/>
    </source>
</evidence>
<evidence type="ECO:0000256" key="5">
    <source>
        <dbReference type="ARBA" id="ARBA00037941"/>
    </source>
</evidence>
<dbReference type="STRING" id="735517.SAMN05444272_1609"/>
<keyword evidence="8" id="KW-1185">Reference proteome</keyword>
<organism evidence="7 8">
    <name type="scientific">Roseibium suaedae</name>
    <dbReference type="NCBI Taxonomy" id="735517"/>
    <lineage>
        <taxon>Bacteria</taxon>
        <taxon>Pseudomonadati</taxon>
        <taxon>Pseudomonadota</taxon>
        <taxon>Alphaproteobacteria</taxon>
        <taxon>Hyphomicrobiales</taxon>
        <taxon>Stappiaceae</taxon>
        <taxon>Roseibium</taxon>
    </lineage>
</organism>
<dbReference type="Proteomes" id="UP000186002">
    <property type="component" value="Unassembled WGS sequence"/>
</dbReference>
<evidence type="ECO:0000256" key="3">
    <source>
        <dbReference type="ARBA" id="ARBA00022827"/>
    </source>
</evidence>
<comment type="cofactor">
    <cofactor evidence="1">
        <name>FAD</name>
        <dbReference type="ChEBI" id="CHEBI:57692"/>
    </cofactor>
</comment>